<name>A0ABN8E8X9_9VIBR</name>
<keyword evidence="3" id="KW-1185">Reference proteome</keyword>
<dbReference type="RefSeq" id="WP_237362250.1">
    <property type="nucleotide sequence ID" value="NZ_CAKLDM010000002.1"/>
</dbReference>
<keyword evidence="1" id="KW-0732">Signal</keyword>
<evidence type="ECO:0000313" key="3">
    <source>
        <dbReference type="Proteomes" id="UP000838748"/>
    </source>
</evidence>
<feature type="signal peptide" evidence="1">
    <location>
        <begin position="1"/>
        <end position="25"/>
    </location>
</feature>
<feature type="chain" id="PRO_5046335076" description="Solute-binding protein family 3/N-terminal domain-containing protein" evidence="1">
    <location>
        <begin position="26"/>
        <end position="286"/>
    </location>
</feature>
<gene>
    <name evidence="2" type="ORF">VMF7928_02707</name>
</gene>
<comment type="caution">
    <text evidence="2">The sequence shown here is derived from an EMBL/GenBank/DDBJ whole genome shotgun (WGS) entry which is preliminary data.</text>
</comment>
<protein>
    <recommendedName>
        <fullName evidence="4">Solute-binding protein family 3/N-terminal domain-containing protein</fullName>
    </recommendedName>
</protein>
<proteinExistence type="predicted"/>
<dbReference type="EMBL" id="CAKLDM010000002">
    <property type="protein sequence ID" value="CAH0540262.1"/>
    <property type="molecule type" value="Genomic_DNA"/>
</dbReference>
<accession>A0ABN8E8X9</accession>
<sequence length="286" mass="32370">MKRKQMIMKWLMIACITGFSGIALAEKVTYPNIDGIGSESIGYSVLKLALEKSEPDIEVYLDKQEVNQTRAKYMVEIGKADVFDSGFQPELEARFKPIYLPIDRGILGWRLFIIHQDNADALGKVQSIKDLKNYLFGQGSGWGDIDILEKAGLKVITSSKISNLMGMVAGKRFEIFPLGSNEVYAFLDKFGANYPQLVIDEHISLIYPFGRFFYVNKDNEELANKIQTGLEKALDDGSLQNLLNQHAYFKDAFSKAHLHNRVQIRIDTPNLTSGFSNIPAKWWYTP</sequence>
<dbReference type="Proteomes" id="UP000838748">
    <property type="component" value="Unassembled WGS sequence"/>
</dbReference>
<reference evidence="2" key="1">
    <citation type="submission" date="2021-11" db="EMBL/GenBank/DDBJ databases">
        <authorList>
            <person name="Rodrigo-Torres L."/>
            <person name="Arahal R. D."/>
            <person name="Lucena T."/>
        </authorList>
    </citation>
    <scope>NUCLEOTIDE SEQUENCE</scope>
    <source>
        <strain evidence="2">CECT 7928</strain>
    </source>
</reference>
<evidence type="ECO:0008006" key="4">
    <source>
        <dbReference type="Google" id="ProtNLM"/>
    </source>
</evidence>
<dbReference type="Gene3D" id="3.40.190.10">
    <property type="entry name" value="Periplasmic binding protein-like II"/>
    <property type="match status" value="2"/>
</dbReference>
<evidence type="ECO:0000256" key="1">
    <source>
        <dbReference type="SAM" id="SignalP"/>
    </source>
</evidence>
<evidence type="ECO:0000313" key="2">
    <source>
        <dbReference type="EMBL" id="CAH0540262.1"/>
    </source>
</evidence>
<dbReference type="SUPFAM" id="SSF53850">
    <property type="entry name" value="Periplasmic binding protein-like II"/>
    <property type="match status" value="1"/>
</dbReference>
<organism evidence="2 3">
    <name type="scientific">Vibrio marisflavi CECT 7928</name>
    <dbReference type="NCBI Taxonomy" id="634439"/>
    <lineage>
        <taxon>Bacteria</taxon>
        <taxon>Pseudomonadati</taxon>
        <taxon>Pseudomonadota</taxon>
        <taxon>Gammaproteobacteria</taxon>
        <taxon>Vibrionales</taxon>
        <taxon>Vibrionaceae</taxon>
        <taxon>Vibrio</taxon>
    </lineage>
</organism>